<evidence type="ECO:0000256" key="4">
    <source>
        <dbReference type="SAM" id="MobiDB-lite"/>
    </source>
</evidence>
<comment type="caution">
    <text evidence="5">The sequence shown here is derived from an EMBL/GenBank/DDBJ whole genome shotgun (WGS) entry which is preliminary data.</text>
</comment>
<evidence type="ECO:0000256" key="3">
    <source>
        <dbReference type="ARBA" id="ARBA00022679"/>
    </source>
</evidence>
<reference evidence="5 6" key="1">
    <citation type="submission" date="2018-03" db="EMBL/GenBank/DDBJ databases">
        <title>Genomic Encyclopedia of Archaeal and Bacterial Type Strains, Phase II (KMG-II): from individual species to whole genera.</title>
        <authorList>
            <person name="Goeker M."/>
        </authorList>
    </citation>
    <scope>NUCLEOTIDE SEQUENCE [LARGE SCALE GENOMIC DNA]</scope>
    <source>
        <strain evidence="5 6">DSM 100673</strain>
    </source>
</reference>
<dbReference type="GO" id="GO:0032259">
    <property type="term" value="P:methylation"/>
    <property type="evidence" value="ECO:0007669"/>
    <property type="project" value="UniProtKB-KW"/>
</dbReference>
<keyword evidence="6" id="KW-1185">Reference proteome</keyword>
<keyword evidence="3 5" id="KW-0808">Transferase</keyword>
<dbReference type="InterPro" id="IPR010426">
    <property type="entry name" value="MTTB_MeTrfase"/>
</dbReference>
<dbReference type="AlphaFoldDB" id="A0A2P8F1W8"/>
<feature type="region of interest" description="Disordered" evidence="4">
    <location>
        <begin position="1"/>
        <end position="22"/>
    </location>
</feature>
<dbReference type="GO" id="GO:0015948">
    <property type="term" value="P:methanogenesis"/>
    <property type="evidence" value="ECO:0007669"/>
    <property type="project" value="InterPro"/>
</dbReference>
<dbReference type="Gene3D" id="3.20.20.480">
    <property type="entry name" value="Trimethylamine methyltransferase-like"/>
    <property type="match status" value="1"/>
</dbReference>
<accession>A0A2P8F1W8</accession>
<evidence type="ECO:0000256" key="1">
    <source>
        <dbReference type="ARBA" id="ARBA00007137"/>
    </source>
</evidence>
<comment type="similarity">
    <text evidence="1">Belongs to the trimethylamine methyltransferase family.</text>
</comment>
<dbReference type="OrthoDB" id="5713681at2"/>
<sequence>MRRTRRKTGASQLPDIVSAPPVGGQFKPLDRDKLEHVTNAAFEILEKIGVGGVPEDVRDLALANGAQAREDGRITFPRSLTEDVIAKACKRVELPGFVRERGIEVGGGRVHIGTGGAAVQVLDAHTQKFRDSTLKDLYELMRVVDISENIHYSLRPVVARDIEDPRTLDINTAFAAMKATSKPIGTSFFEPANVAPVVEMFDIALGGEGAFKKQPFCFASICHVVPPLTLAEEAIGVMRECVRLGMPLQICSAAQAGATSPASLAGALAQGLAESLAGLILVNMMEPGFPCVLAFLPFISDLRTGAMTGGSGEAAVANAAAAQLLFHLGLPSTVSAGMTDAKTADAQSGYEKGYTIALAAQGGADMINLSVGMLGSIMAASKEALVIDNDMCGAILRSVRGVEMFEGAVDLDVIEQVVTGEGHYLGTAQTLDLMTKEYVYPAIGDRQSVNDWLESGALTVWDRAMAKVSEIETLPVPSHLPAEAEAAIRAKFPILFPEIPRV</sequence>
<proteinExistence type="inferred from homology"/>
<evidence type="ECO:0000313" key="5">
    <source>
        <dbReference type="EMBL" id="PSL15696.1"/>
    </source>
</evidence>
<gene>
    <name evidence="5" type="ORF">CLV88_12412</name>
</gene>
<dbReference type="RefSeq" id="WP_106610463.1">
    <property type="nucleotide sequence ID" value="NZ_PYGJ01000024.1"/>
</dbReference>
<evidence type="ECO:0000256" key="2">
    <source>
        <dbReference type="ARBA" id="ARBA00022603"/>
    </source>
</evidence>
<dbReference type="InterPro" id="IPR038601">
    <property type="entry name" value="MttB-like_sf"/>
</dbReference>
<name>A0A2P8F1W8_9RHOB</name>
<dbReference type="GO" id="GO:0008168">
    <property type="term" value="F:methyltransferase activity"/>
    <property type="evidence" value="ECO:0007669"/>
    <property type="project" value="UniProtKB-KW"/>
</dbReference>
<evidence type="ECO:0000313" key="6">
    <source>
        <dbReference type="Proteomes" id="UP000240418"/>
    </source>
</evidence>
<dbReference type="Pfam" id="PF06253">
    <property type="entry name" value="MTTB"/>
    <property type="match status" value="1"/>
</dbReference>
<keyword evidence="2 5" id="KW-0489">Methyltransferase</keyword>
<protein>
    <submittedName>
        <fullName evidence="5">Trimethylamine--corrinoid protein Co-methyltransferase</fullName>
    </submittedName>
</protein>
<organism evidence="5 6">
    <name type="scientific">Shimia abyssi</name>
    <dbReference type="NCBI Taxonomy" id="1662395"/>
    <lineage>
        <taxon>Bacteria</taxon>
        <taxon>Pseudomonadati</taxon>
        <taxon>Pseudomonadota</taxon>
        <taxon>Alphaproteobacteria</taxon>
        <taxon>Rhodobacterales</taxon>
        <taxon>Roseobacteraceae</taxon>
    </lineage>
</organism>
<dbReference type="EMBL" id="PYGJ01000024">
    <property type="protein sequence ID" value="PSL15696.1"/>
    <property type="molecule type" value="Genomic_DNA"/>
</dbReference>
<dbReference type="Proteomes" id="UP000240418">
    <property type="component" value="Unassembled WGS sequence"/>
</dbReference>